<dbReference type="AlphaFoldDB" id="L9Y201"/>
<evidence type="ECO:0000313" key="2">
    <source>
        <dbReference type="EMBL" id="ELY68045.1"/>
    </source>
</evidence>
<keyword evidence="3" id="KW-1185">Reference proteome</keyword>
<gene>
    <name evidence="2" type="ORF">C489_08575</name>
</gene>
<reference evidence="2 3" key="1">
    <citation type="journal article" date="2014" name="PLoS Genet.">
        <title>Phylogenetically driven sequencing of extremely halophilic archaea reveals strategies for static and dynamic osmo-response.</title>
        <authorList>
            <person name="Becker E.A."/>
            <person name="Seitzer P.M."/>
            <person name="Tritt A."/>
            <person name="Larsen D."/>
            <person name="Krusor M."/>
            <person name="Yao A.I."/>
            <person name="Wu D."/>
            <person name="Madern D."/>
            <person name="Eisen J.A."/>
            <person name="Darling A.E."/>
            <person name="Facciotti M.T."/>
        </authorList>
    </citation>
    <scope>NUCLEOTIDE SEQUENCE [LARGE SCALE GENOMIC DNA]</scope>
    <source>
        <strain evidence="2 3">JCM 10478</strain>
    </source>
</reference>
<dbReference type="Proteomes" id="UP000011632">
    <property type="component" value="Unassembled WGS sequence"/>
</dbReference>
<feature type="compositionally biased region" description="Acidic residues" evidence="1">
    <location>
        <begin position="353"/>
        <end position="376"/>
    </location>
</feature>
<dbReference type="OrthoDB" id="271420at2157"/>
<sequence length="414" mass="41772">MNRGATLVVALLVATSAVTMAAAAGATTTTTATGSSTTTQSDAYAGAHVAFDVQGDAIANYSVDGEQAFSSVAVQSQSEADADAGLDASTGLEAATDLSGAGLSLATQTQASAEIQADSGATLSAHDNQHGTLVVESGDEAQYVEADLGASAEAREDGDRVVVETGDREGAFLVVGDGEVTVADGNVTADLGENATLAFRSYDEGERDEQASYEESLITEGNAAVEVTADHRDGETVSDAVTYGQETSAEAATTANGTVEMTIDRTTHEGTVVLTTVSEEAVGSLENLSVTVDGEAAVEASSKSDLEGAIGSDESRYMVAQDTQAEGQATVYVAVNHFSERTATIDGASAQDESTDESDGSEIESDDEGSTDEESADGSAENETTDGSDDSVSGFGAGAAALALLTGVGARVRR</sequence>
<dbReference type="EMBL" id="AOID01000026">
    <property type="protein sequence ID" value="ELY68045.1"/>
    <property type="molecule type" value="Genomic_DNA"/>
</dbReference>
<proteinExistence type="predicted"/>
<name>L9Y201_9EURY</name>
<protein>
    <recommendedName>
        <fullName evidence="4">PGF-CTERM sorting domain-containing protein</fullName>
    </recommendedName>
</protein>
<evidence type="ECO:0008006" key="4">
    <source>
        <dbReference type="Google" id="ProtNLM"/>
    </source>
</evidence>
<dbReference type="STRING" id="1227496.C489_08575"/>
<dbReference type="RefSeq" id="WP_006430783.1">
    <property type="nucleotide sequence ID" value="NZ_AOID01000026.1"/>
</dbReference>
<dbReference type="PATRIC" id="fig|1227496.3.peg.1734"/>
<feature type="region of interest" description="Disordered" evidence="1">
    <location>
        <begin position="343"/>
        <end position="395"/>
    </location>
</feature>
<accession>L9Y201</accession>
<comment type="caution">
    <text evidence="2">The sequence shown here is derived from an EMBL/GenBank/DDBJ whole genome shotgun (WGS) entry which is preliminary data.</text>
</comment>
<evidence type="ECO:0000256" key="1">
    <source>
        <dbReference type="SAM" id="MobiDB-lite"/>
    </source>
</evidence>
<evidence type="ECO:0000313" key="3">
    <source>
        <dbReference type="Proteomes" id="UP000011632"/>
    </source>
</evidence>
<organism evidence="2 3">
    <name type="scientific">Natrinema versiforme JCM 10478</name>
    <dbReference type="NCBI Taxonomy" id="1227496"/>
    <lineage>
        <taxon>Archaea</taxon>
        <taxon>Methanobacteriati</taxon>
        <taxon>Methanobacteriota</taxon>
        <taxon>Stenosarchaea group</taxon>
        <taxon>Halobacteria</taxon>
        <taxon>Halobacteriales</taxon>
        <taxon>Natrialbaceae</taxon>
        <taxon>Natrinema</taxon>
    </lineage>
</organism>